<dbReference type="Proteomes" id="UP000250235">
    <property type="component" value="Unassembled WGS sequence"/>
</dbReference>
<evidence type="ECO:0000313" key="3">
    <source>
        <dbReference type="EMBL" id="KZV15707.1"/>
    </source>
</evidence>
<feature type="coiled-coil region" evidence="1">
    <location>
        <begin position="31"/>
        <end position="65"/>
    </location>
</feature>
<protein>
    <submittedName>
        <fullName evidence="3">Metallopeptidase</fullName>
    </submittedName>
</protein>
<reference evidence="3 4" key="1">
    <citation type="journal article" date="2015" name="Proc. Natl. Acad. Sci. U.S.A.">
        <title>The resurrection genome of Boea hygrometrica: A blueprint for survival of dehydration.</title>
        <authorList>
            <person name="Xiao L."/>
            <person name="Yang G."/>
            <person name="Zhang L."/>
            <person name="Yang X."/>
            <person name="Zhao S."/>
            <person name="Ji Z."/>
            <person name="Zhou Q."/>
            <person name="Hu M."/>
            <person name="Wang Y."/>
            <person name="Chen M."/>
            <person name="Xu Y."/>
            <person name="Jin H."/>
            <person name="Xiao X."/>
            <person name="Hu G."/>
            <person name="Bao F."/>
            <person name="Hu Y."/>
            <person name="Wan P."/>
            <person name="Li L."/>
            <person name="Deng X."/>
            <person name="Kuang T."/>
            <person name="Xiang C."/>
            <person name="Zhu J.K."/>
            <person name="Oliver M.J."/>
            <person name="He Y."/>
        </authorList>
    </citation>
    <scope>NUCLEOTIDE SEQUENCE [LARGE SCALE GENOMIC DNA]</scope>
    <source>
        <strain evidence="4">cv. XS01</strain>
    </source>
</reference>
<organism evidence="3 4">
    <name type="scientific">Dorcoceras hygrometricum</name>
    <dbReference type="NCBI Taxonomy" id="472368"/>
    <lineage>
        <taxon>Eukaryota</taxon>
        <taxon>Viridiplantae</taxon>
        <taxon>Streptophyta</taxon>
        <taxon>Embryophyta</taxon>
        <taxon>Tracheophyta</taxon>
        <taxon>Spermatophyta</taxon>
        <taxon>Magnoliopsida</taxon>
        <taxon>eudicotyledons</taxon>
        <taxon>Gunneridae</taxon>
        <taxon>Pentapetalae</taxon>
        <taxon>asterids</taxon>
        <taxon>lamiids</taxon>
        <taxon>Lamiales</taxon>
        <taxon>Gesneriaceae</taxon>
        <taxon>Didymocarpoideae</taxon>
        <taxon>Trichosporeae</taxon>
        <taxon>Loxocarpinae</taxon>
        <taxon>Dorcoceras</taxon>
    </lineage>
</organism>
<keyword evidence="4" id="KW-1185">Reference proteome</keyword>
<keyword evidence="1" id="KW-0175">Coiled coil</keyword>
<evidence type="ECO:0000256" key="1">
    <source>
        <dbReference type="SAM" id="Coils"/>
    </source>
</evidence>
<feature type="compositionally biased region" description="Polar residues" evidence="2">
    <location>
        <begin position="92"/>
        <end position="108"/>
    </location>
</feature>
<dbReference type="EMBL" id="KV019642">
    <property type="protein sequence ID" value="KZV15707.1"/>
    <property type="molecule type" value="Genomic_DNA"/>
</dbReference>
<gene>
    <name evidence="3" type="ORF">F511_11662</name>
</gene>
<evidence type="ECO:0000313" key="4">
    <source>
        <dbReference type="Proteomes" id="UP000250235"/>
    </source>
</evidence>
<name>A0A2Z7A2J8_9LAMI</name>
<proteinExistence type="predicted"/>
<accession>A0A2Z7A2J8</accession>
<sequence>MVLEYKKLSQSFELVKVERESCATNAELVGSRNIQAALSKLVTENEELRSKSKEMLNENQRLAGLISSWTRSSVSLQKLHGATKTSGDRTGFSYNSDEGSTSQTSSTPRLERTNFRTMNFVKSSTKQPEEAHSGEVKIAAETTIWKGRFCGLGYTAPEKPRESWLNKRIVQMRGKPKYGGIKKG</sequence>
<dbReference type="AlphaFoldDB" id="A0A2Z7A2J8"/>
<evidence type="ECO:0000256" key="2">
    <source>
        <dbReference type="SAM" id="MobiDB-lite"/>
    </source>
</evidence>
<feature type="region of interest" description="Disordered" evidence="2">
    <location>
        <begin position="80"/>
        <end position="112"/>
    </location>
</feature>